<evidence type="ECO:0000313" key="2">
    <source>
        <dbReference type="EMBL" id="KAJ9594066.1"/>
    </source>
</evidence>
<comment type="caution">
    <text evidence="2">The sequence shown here is derived from an EMBL/GenBank/DDBJ whole genome shotgun (WGS) entry which is preliminary data.</text>
</comment>
<dbReference type="PROSITE" id="PS50191">
    <property type="entry name" value="CRAL_TRIO"/>
    <property type="match status" value="1"/>
</dbReference>
<dbReference type="SUPFAM" id="SSF52087">
    <property type="entry name" value="CRAL/TRIO domain"/>
    <property type="match status" value="1"/>
</dbReference>
<dbReference type="InterPro" id="IPR011074">
    <property type="entry name" value="CRAL/TRIO_N_dom"/>
</dbReference>
<evidence type="ECO:0000259" key="1">
    <source>
        <dbReference type="PROSITE" id="PS50191"/>
    </source>
</evidence>
<dbReference type="GO" id="GO:0016020">
    <property type="term" value="C:membrane"/>
    <property type="evidence" value="ECO:0007669"/>
    <property type="project" value="TreeGrafter"/>
</dbReference>
<dbReference type="AlphaFoldDB" id="A0AAD8A7Q5"/>
<evidence type="ECO:0000313" key="3">
    <source>
        <dbReference type="Proteomes" id="UP001233999"/>
    </source>
</evidence>
<reference evidence="2" key="1">
    <citation type="journal article" date="2023" name="IScience">
        <title>Live-bearing cockroach genome reveals convergent evolutionary mechanisms linked to viviparity in insects and beyond.</title>
        <authorList>
            <person name="Fouks B."/>
            <person name="Harrison M.C."/>
            <person name="Mikhailova A.A."/>
            <person name="Marchal E."/>
            <person name="English S."/>
            <person name="Carruthers M."/>
            <person name="Jennings E.C."/>
            <person name="Chiamaka E.L."/>
            <person name="Frigard R.A."/>
            <person name="Pippel M."/>
            <person name="Attardo G.M."/>
            <person name="Benoit J.B."/>
            <person name="Bornberg-Bauer E."/>
            <person name="Tobe S.S."/>
        </authorList>
    </citation>
    <scope>NUCLEOTIDE SEQUENCE</scope>
    <source>
        <strain evidence="2">Stay&amp;Tobe</strain>
    </source>
</reference>
<dbReference type="SMART" id="SM00516">
    <property type="entry name" value="SEC14"/>
    <property type="match status" value="1"/>
</dbReference>
<accession>A0AAD8A7Q5</accession>
<dbReference type="Pfam" id="PF00650">
    <property type="entry name" value="CRAL_TRIO"/>
    <property type="match status" value="1"/>
</dbReference>
<dbReference type="PANTHER" id="PTHR10174">
    <property type="entry name" value="ALPHA-TOCOPHEROL TRANSFER PROTEIN-RELATED"/>
    <property type="match status" value="1"/>
</dbReference>
<dbReference type="InterPro" id="IPR036273">
    <property type="entry name" value="CRAL/TRIO_N_dom_sf"/>
</dbReference>
<protein>
    <recommendedName>
        <fullName evidence="1">CRAL-TRIO domain-containing protein</fullName>
    </recommendedName>
</protein>
<dbReference type="Proteomes" id="UP001233999">
    <property type="component" value="Unassembled WGS sequence"/>
</dbReference>
<dbReference type="InterPro" id="IPR036865">
    <property type="entry name" value="CRAL-TRIO_dom_sf"/>
</dbReference>
<dbReference type="EMBL" id="JASPKZ010003076">
    <property type="protein sequence ID" value="KAJ9594066.1"/>
    <property type="molecule type" value="Genomic_DNA"/>
</dbReference>
<dbReference type="SUPFAM" id="SSF46938">
    <property type="entry name" value="CRAL/TRIO N-terminal domain"/>
    <property type="match status" value="1"/>
</dbReference>
<organism evidence="2 3">
    <name type="scientific">Diploptera punctata</name>
    <name type="common">Pacific beetle cockroach</name>
    <dbReference type="NCBI Taxonomy" id="6984"/>
    <lineage>
        <taxon>Eukaryota</taxon>
        <taxon>Metazoa</taxon>
        <taxon>Ecdysozoa</taxon>
        <taxon>Arthropoda</taxon>
        <taxon>Hexapoda</taxon>
        <taxon>Insecta</taxon>
        <taxon>Pterygota</taxon>
        <taxon>Neoptera</taxon>
        <taxon>Polyneoptera</taxon>
        <taxon>Dictyoptera</taxon>
        <taxon>Blattodea</taxon>
        <taxon>Blaberoidea</taxon>
        <taxon>Blaberidae</taxon>
        <taxon>Diplopterinae</taxon>
        <taxon>Diploptera</taxon>
    </lineage>
</organism>
<sequence>MDIRPLSPELLEVAKRDLNEDPDRRKEDLNYIKEWLSKQPHLRPRTDPQWLLTFLRGCKFSLERTKEKLDNYYTFKSALPELFRDRDPMRPELQEIIKLGFLIPLPEPDDQGRVVILGRQVSEDPDKIKLTEMFKYNLMLTDYLMSHDDRALVYGTVSIMDHSKSTLGHMKHFSPSLMKKLATVFQDGYPIRPKALHHVNMPSSFMTIFNLFRTFMKEKINKRTHLHENVDSLCQQVPRRILPKEYGGDAGPISDLIEDWRKKLEAHRGWYLEDEKYGCDEKKRPGKPKTHEDLFGLEGSFRQLNVD</sequence>
<dbReference type="Gene3D" id="1.10.8.20">
    <property type="entry name" value="N-terminal domain of phosphatidylinositol transfer protein sec14p"/>
    <property type="match status" value="1"/>
</dbReference>
<name>A0AAD8A7Q5_DIPPU</name>
<proteinExistence type="predicted"/>
<dbReference type="InterPro" id="IPR001251">
    <property type="entry name" value="CRAL-TRIO_dom"/>
</dbReference>
<gene>
    <name evidence="2" type="ORF">L9F63_014509</name>
</gene>
<feature type="domain" description="CRAL-TRIO" evidence="1">
    <location>
        <begin position="90"/>
        <end position="254"/>
    </location>
</feature>
<dbReference type="PRINTS" id="PR00180">
    <property type="entry name" value="CRETINALDHBP"/>
</dbReference>
<dbReference type="CDD" id="cd00170">
    <property type="entry name" value="SEC14"/>
    <property type="match status" value="1"/>
</dbReference>
<dbReference type="PANTHER" id="PTHR10174:SF216">
    <property type="entry name" value="CRAL-TRIO DOMAIN-CONTAINING PROTEIN-RELATED"/>
    <property type="match status" value="1"/>
</dbReference>
<dbReference type="SMART" id="SM01100">
    <property type="entry name" value="CRAL_TRIO_N"/>
    <property type="match status" value="1"/>
</dbReference>
<reference evidence="2" key="2">
    <citation type="submission" date="2023-05" db="EMBL/GenBank/DDBJ databases">
        <authorList>
            <person name="Fouks B."/>
        </authorList>
    </citation>
    <scope>NUCLEOTIDE SEQUENCE</scope>
    <source>
        <strain evidence="2">Stay&amp;Tobe</strain>
        <tissue evidence="2">Testes</tissue>
    </source>
</reference>
<dbReference type="Gene3D" id="1.20.5.1200">
    <property type="entry name" value="Alpha-tocopherol transfer"/>
    <property type="match status" value="1"/>
</dbReference>
<dbReference type="GO" id="GO:1902936">
    <property type="term" value="F:phosphatidylinositol bisphosphate binding"/>
    <property type="evidence" value="ECO:0007669"/>
    <property type="project" value="TreeGrafter"/>
</dbReference>
<keyword evidence="3" id="KW-1185">Reference proteome</keyword>
<dbReference type="Gene3D" id="3.40.525.10">
    <property type="entry name" value="CRAL-TRIO lipid binding domain"/>
    <property type="match status" value="1"/>
</dbReference>